<name>A0A0F4YM94_RASE3</name>
<sequence>MTPQHTESTPVLIVGGSVVGLTAALCLAFHNVPVILIERHPGSSLSHPRAIGYTSRTMEIYRAFGIDHDKIPQVPPDFKLRRARVESLAGTWYEESEWMEKKMMEEEKSSFSFLDFSPSLGGVIAQDKLEDILRETALQRGGVDLRYQNTLVDFEHDDDGITALVRNDKDGQEYTLRASYLIAADGHRSPVREKLGIQRAGRGHMQTTNSVLFRARPSIDEYLQRGVSQFSIDQQDFKAFLTSYRDGRWVLMFPDDDDVDRDEETLKSLIYRAVGRSDLDVEIITTGRWEMTALIAEKFQSGRIFLMGDAAHTLPPNRGGYGANTGIADAHNLAWKLAAVLSGVSMPELLETYDHERRPVAWLRHQQIFARADFKAYLGDNVKLSDEVIDDIAMELGQRYRSKAVLLGADDDMLPPALRPDQWAGQPGTRAAHFWLTKPDGKKISSLDLFPRCWVLLSESAEWKAAAVQASQESGIHVEPVHVGVDVQLDDDVAVFLQAMGISAPGGASLVRPDGYIAWRATELSSDPLATVNDVLRQVAFARRLS</sequence>
<dbReference type="PANTHER" id="PTHR43004">
    <property type="entry name" value="TRK SYSTEM POTASSIUM UPTAKE PROTEIN"/>
    <property type="match status" value="1"/>
</dbReference>
<dbReference type="GO" id="GO:0018666">
    <property type="term" value="F:2,4-dichlorophenol 6-monooxygenase activity"/>
    <property type="evidence" value="ECO:0007669"/>
    <property type="project" value="UniProtKB-EC"/>
</dbReference>
<dbReference type="PANTHER" id="PTHR43004:SF19">
    <property type="entry name" value="BINDING MONOOXYGENASE, PUTATIVE (JCVI)-RELATED"/>
    <property type="match status" value="1"/>
</dbReference>
<dbReference type="InterPro" id="IPR002938">
    <property type="entry name" value="FAD-bd"/>
</dbReference>
<comment type="caution">
    <text evidence="7">The sequence shown here is derived from an EMBL/GenBank/DDBJ whole genome shotgun (WGS) entry which is preliminary data.</text>
</comment>
<dbReference type="OrthoDB" id="2690153at2759"/>
<dbReference type="Gene3D" id="3.30.9.10">
    <property type="entry name" value="D-Amino Acid Oxidase, subunit A, domain 2"/>
    <property type="match status" value="1"/>
</dbReference>
<dbReference type="Pfam" id="PF21274">
    <property type="entry name" value="Rng_hyd_C"/>
    <property type="match status" value="1"/>
</dbReference>
<feature type="domain" description="FAD-binding" evidence="6">
    <location>
        <begin position="9"/>
        <end position="363"/>
    </location>
</feature>
<dbReference type="Gene3D" id="3.50.50.60">
    <property type="entry name" value="FAD/NAD(P)-binding domain"/>
    <property type="match status" value="1"/>
</dbReference>
<dbReference type="Gene3D" id="3.40.30.120">
    <property type="match status" value="1"/>
</dbReference>
<evidence type="ECO:0000256" key="5">
    <source>
        <dbReference type="SAM" id="Phobius"/>
    </source>
</evidence>
<dbReference type="Proteomes" id="UP000053958">
    <property type="component" value="Unassembled WGS sequence"/>
</dbReference>
<evidence type="ECO:0000256" key="4">
    <source>
        <dbReference type="ARBA" id="ARBA00023002"/>
    </source>
</evidence>
<evidence type="ECO:0000256" key="3">
    <source>
        <dbReference type="ARBA" id="ARBA00022827"/>
    </source>
</evidence>
<keyword evidence="2" id="KW-0285">Flavoprotein</keyword>
<dbReference type="STRING" id="1408163.A0A0F4YM94"/>
<dbReference type="PRINTS" id="PR00420">
    <property type="entry name" value="RNGMNOXGNASE"/>
</dbReference>
<evidence type="ECO:0000313" key="8">
    <source>
        <dbReference type="Proteomes" id="UP000053958"/>
    </source>
</evidence>
<comment type="cofactor">
    <cofactor evidence="1">
        <name>FAD</name>
        <dbReference type="ChEBI" id="CHEBI:57692"/>
    </cofactor>
</comment>
<dbReference type="Pfam" id="PF01494">
    <property type="entry name" value="FAD_binding_3"/>
    <property type="match status" value="1"/>
</dbReference>
<protein>
    <submittedName>
        <fullName evidence="7">2,4-dichlorophenol 6-monooxygenase</fullName>
        <ecNumber evidence="7">1.14.13.20</ecNumber>
    </submittedName>
</protein>
<dbReference type="InterPro" id="IPR050641">
    <property type="entry name" value="RIFMO-like"/>
</dbReference>
<dbReference type="RefSeq" id="XP_013325827.1">
    <property type="nucleotide sequence ID" value="XM_013470373.1"/>
</dbReference>
<dbReference type="GO" id="GO:0071949">
    <property type="term" value="F:FAD binding"/>
    <property type="evidence" value="ECO:0007669"/>
    <property type="project" value="InterPro"/>
</dbReference>
<evidence type="ECO:0000313" key="7">
    <source>
        <dbReference type="EMBL" id="KKA19215.1"/>
    </source>
</evidence>
<dbReference type="EMBL" id="LASV01000369">
    <property type="protein sequence ID" value="KKA19215.1"/>
    <property type="molecule type" value="Genomic_DNA"/>
</dbReference>
<dbReference type="SUPFAM" id="SSF51905">
    <property type="entry name" value="FAD/NAD(P)-binding domain"/>
    <property type="match status" value="1"/>
</dbReference>
<keyword evidence="3" id="KW-0274">FAD</keyword>
<accession>A0A0F4YM94</accession>
<dbReference type="AlphaFoldDB" id="A0A0F4YM94"/>
<evidence type="ECO:0000256" key="2">
    <source>
        <dbReference type="ARBA" id="ARBA00022630"/>
    </source>
</evidence>
<keyword evidence="5" id="KW-0812">Transmembrane</keyword>
<reference evidence="7 8" key="1">
    <citation type="submission" date="2015-04" db="EMBL/GenBank/DDBJ databases">
        <authorList>
            <person name="Heijne W.H."/>
            <person name="Fedorova N.D."/>
            <person name="Nierman W.C."/>
            <person name="Vollebregt A.W."/>
            <person name="Zhao Z."/>
            <person name="Wu L."/>
            <person name="Kumar M."/>
            <person name="Stam H."/>
            <person name="van den Berg M.A."/>
            <person name="Pel H.J."/>
        </authorList>
    </citation>
    <scope>NUCLEOTIDE SEQUENCE [LARGE SCALE GENOMIC DNA]</scope>
    <source>
        <strain evidence="7 8">CBS 393.64</strain>
    </source>
</reference>
<keyword evidence="7" id="KW-0503">Monooxygenase</keyword>
<proteinExistence type="predicted"/>
<gene>
    <name evidence="7" type="ORF">T310_6826</name>
</gene>
<dbReference type="InterPro" id="IPR036188">
    <property type="entry name" value="FAD/NAD-bd_sf"/>
</dbReference>
<keyword evidence="5" id="KW-0472">Membrane</keyword>
<feature type="transmembrane region" description="Helical" evidence="5">
    <location>
        <begin position="12"/>
        <end position="37"/>
    </location>
</feature>
<keyword evidence="8" id="KW-1185">Reference proteome</keyword>
<evidence type="ECO:0000259" key="6">
    <source>
        <dbReference type="Pfam" id="PF01494"/>
    </source>
</evidence>
<dbReference type="GeneID" id="25319108"/>
<keyword evidence="4 7" id="KW-0560">Oxidoreductase</keyword>
<evidence type="ECO:0000256" key="1">
    <source>
        <dbReference type="ARBA" id="ARBA00001974"/>
    </source>
</evidence>
<dbReference type="EC" id="1.14.13.20" evidence="7"/>
<keyword evidence="5" id="KW-1133">Transmembrane helix</keyword>
<organism evidence="7 8">
    <name type="scientific">Rasamsonia emersonii (strain ATCC 16479 / CBS 393.64 / IMI 116815)</name>
    <dbReference type="NCBI Taxonomy" id="1408163"/>
    <lineage>
        <taxon>Eukaryota</taxon>
        <taxon>Fungi</taxon>
        <taxon>Dikarya</taxon>
        <taxon>Ascomycota</taxon>
        <taxon>Pezizomycotina</taxon>
        <taxon>Eurotiomycetes</taxon>
        <taxon>Eurotiomycetidae</taxon>
        <taxon>Eurotiales</taxon>
        <taxon>Trichocomaceae</taxon>
        <taxon>Rasamsonia</taxon>
    </lineage>
</organism>